<dbReference type="Pfam" id="PF13189">
    <property type="entry name" value="Cytidylate_kin2"/>
    <property type="match status" value="1"/>
</dbReference>
<comment type="caution">
    <text evidence="1">The sequence shown here is derived from an EMBL/GenBank/DDBJ whole genome shotgun (WGS) entry which is preliminary data.</text>
</comment>
<sequence>MSNALLEYLTKRMGHTHIYDTANNIPGPLITISREVGCNGVKLAYKIAAKLNQRHLGPEWKVLSKEVFFESAKELDMEPDQVKRVFKYADSYAISDILNAFGNRKFKSERKVIRTVNEVIRAFAEQGFCIIVGRAAHIIASDIKNALHLRMVAPCEYRVKTIMDNNHLNREEALHFIEKVEKERRAFRKSIRNEKETEECQIFDLWINRASFQDDAAIELIELAAEKKNIFQDYGKHIDFY</sequence>
<dbReference type="AlphaFoldDB" id="A0A831PIX8"/>
<evidence type="ECO:0000313" key="1">
    <source>
        <dbReference type="EMBL" id="HDR51139.1"/>
    </source>
</evidence>
<name>A0A831PIX8_9BACT</name>
<dbReference type="GO" id="GO:0016301">
    <property type="term" value="F:kinase activity"/>
    <property type="evidence" value="ECO:0007669"/>
    <property type="project" value="UniProtKB-KW"/>
</dbReference>
<dbReference type="EMBL" id="DSDK01000326">
    <property type="protein sequence ID" value="HDR51139.1"/>
    <property type="molecule type" value="Genomic_DNA"/>
</dbReference>
<protein>
    <submittedName>
        <fullName evidence="1">Cytidylate kinase-like family protein</fullName>
    </submittedName>
</protein>
<organism evidence="1">
    <name type="scientific">Mariniphaga anaerophila</name>
    <dbReference type="NCBI Taxonomy" id="1484053"/>
    <lineage>
        <taxon>Bacteria</taxon>
        <taxon>Pseudomonadati</taxon>
        <taxon>Bacteroidota</taxon>
        <taxon>Bacteroidia</taxon>
        <taxon>Marinilabiliales</taxon>
        <taxon>Prolixibacteraceae</taxon>
        <taxon>Mariniphaga</taxon>
    </lineage>
</organism>
<proteinExistence type="predicted"/>
<gene>
    <name evidence="1" type="ORF">ENN90_05880</name>
</gene>
<dbReference type="InterPro" id="IPR027417">
    <property type="entry name" value="P-loop_NTPase"/>
</dbReference>
<keyword evidence="1" id="KW-0418">Kinase</keyword>
<accession>A0A831PIX8</accession>
<dbReference type="Gene3D" id="3.40.50.300">
    <property type="entry name" value="P-loop containing nucleotide triphosphate hydrolases"/>
    <property type="match status" value="1"/>
</dbReference>
<keyword evidence="1" id="KW-0808">Transferase</keyword>
<reference evidence="1" key="1">
    <citation type="journal article" date="2020" name="mSystems">
        <title>Genome- and Community-Level Interaction Insights into Carbon Utilization and Element Cycling Functions of Hydrothermarchaeota in Hydrothermal Sediment.</title>
        <authorList>
            <person name="Zhou Z."/>
            <person name="Liu Y."/>
            <person name="Xu W."/>
            <person name="Pan J."/>
            <person name="Luo Z.H."/>
            <person name="Li M."/>
        </authorList>
    </citation>
    <scope>NUCLEOTIDE SEQUENCE [LARGE SCALE GENOMIC DNA]</scope>
    <source>
        <strain evidence="1">SpSt-1217</strain>
    </source>
</reference>
<dbReference type="Proteomes" id="UP000886047">
    <property type="component" value="Unassembled WGS sequence"/>
</dbReference>